<evidence type="ECO:0000256" key="1">
    <source>
        <dbReference type="ARBA" id="ARBA00001353"/>
    </source>
</evidence>
<dbReference type="Pfam" id="PF02152">
    <property type="entry name" value="FolB"/>
    <property type="match status" value="1"/>
</dbReference>
<dbReference type="UniPathway" id="UPA00077">
    <property type="reaction ID" value="UER00154"/>
</dbReference>
<evidence type="ECO:0000256" key="5">
    <source>
        <dbReference type="ARBA" id="ARBA00023239"/>
    </source>
</evidence>
<dbReference type="EMBL" id="PUFP01000066">
    <property type="protein sequence ID" value="TDG75310.1"/>
    <property type="molecule type" value="Genomic_DNA"/>
</dbReference>
<gene>
    <name evidence="9" type="ORF">C5L32_002384</name>
</gene>
<comment type="pathway">
    <text evidence="2 7">Cofactor biosynthesis; tetrahydrofolate biosynthesis; 2-amino-4-hydroxy-6-hydroxymethyl-7,8-dihydropteridine diphosphate from 7,8-dihydroneopterin triphosphate: step 3/4.</text>
</comment>
<dbReference type="Proteomes" id="UP000295181">
    <property type="component" value="Unassembled WGS sequence"/>
</dbReference>
<keyword evidence="4 7" id="KW-0289">Folate biosynthesis</keyword>
<dbReference type="PANTHER" id="PTHR42844:SF1">
    <property type="entry name" value="DIHYDRONEOPTERIN ALDOLASE 1-RELATED"/>
    <property type="match status" value="1"/>
</dbReference>
<evidence type="ECO:0000313" key="9">
    <source>
        <dbReference type="EMBL" id="TDG75310.1"/>
    </source>
</evidence>
<feature type="domain" description="Dihydroneopterin aldolase/epimerase" evidence="8">
    <location>
        <begin position="5"/>
        <end position="116"/>
    </location>
</feature>
<evidence type="ECO:0000313" key="10">
    <source>
        <dbReference type="Proteomes" id="UP000295181"/>
    </source>
</evidence>
<dbReference type="AlphaFoldDB" id="A0A4R5NKV0"/>
<dbReference type="PANTHER" id="PTHR42844">
    <property type="entry name" value="DIHYDRONEOPTERIN ALDOLASE 1-RELATED"/>
    <property type="match status" value="1"/>
</dbReference>
<dbReference type="NCBIfam" id="TIGR00526">
    <property type="entry name" value="folB_dom"/>
    <property type="match status" value="1"/>
</dbReference>
<sequence length="116" mass="13125">MMYYISLHNMRFHSHIGVLPEEKVVGQNIQIDLKVKVDADPTDDDLKSTVSYADFYPTIAKVIDNNQVDLVETLAQTVIAAIKNIDSRIMTVNVRIRKQGTPIDGVLDDVEIEMEH</sequence>
<organism evidence="9 10">
    <name type="scientific">Lentilactobacillus buchneri DSM 20057</name>
    <dbReference type="NCBI Taxonomy" id="1423728"/>
    <lineage>
        <taxon>Bacteria</taxon>
        <taxon>Bacillati</taxon>
        <taxon>Bacillota</taxon>
        <taxon>Bacilli</taxon>
        <taxon>Lactobacillales</taxon>
        <taxon>Lactobacillaceae</taxon>
        <taxon>Lentilactobacillus</taxon>
    </lineage>
</organism>
<evidence type="ECO:0000256" key="6">
    <source>
        <dbReference type="ARBA" id="ARBA00037702"/>
    </source>
</evidence>
<keyword evidence="5 7" id="KW-0456">Lyase</keyword>
<evidence type="ECO:0000256" key="3">
    <source>
        <dbReference type="ARBA" id="ARBA00005708"/>
    </source>
</evidence>
<evidence type="ECO:0000256" key="2">
    <source>
        <dbReference type="ARBA" id="ARBA00005013"/>
    </source>
</evidence>
<dbReference type="EC" id="4.1.2.25" evidence="7"/>
<comment type="function">
    <text evidence="6 7">Catalyzes the conversion of 7,8-dihydroneopterin to 6-hydroxymethyl-7,8-dihydropterin.</text>
</comment>
<dbReference type="SMART" id="SM00905">
    <property type="entry name" value="FolB"/>
    <property type="match status" value="1"/>
</dbReference>
<dbReference type="InterPro" id="IPR006157">
    <property type="entry name" value="FolB_dom"/>
</dbReference>
<dbReference type="InterPro" id="IPR006156">
    <property type="entry name" value="Dihydroneopterin_aldolase"/>
</dbReference>
<dbReference type="GO" id="GO:0005737">
    <property type="term" value="C:cytoplasm"/>
    <property type="evidence" value="ECO:0007669"/>
    <property type="project" value="TreeGrafter"/>
</dbReference>
<evidence type="ECO:0000259" key="8">
    <source>
        <dbReference type="SMART" id="SM00905"/>
    </source>
</evidence>
<dbReference type="NCBIfam" id="TIGR00525">
    <property type="entry name" value="folB"/>
    <property type="match status" value="1"/>
</dbReference>
<protein>
    <recommendedName>
        <fullName evidence="7">7,8-dihydroneopterin aldolase</fullName>
        <ecNumber evidence="7">4.1.2.25</ecNumber>
    </recommendedName>
</protein>
<dbReference type="SUPFAM" id="SSF55620">
    <property type="entry name" value="Tetrahydrobiopterin biosynthesis enzymes-like"/>
    <property type="match status" value="1"/>
</dbReference>
<accession>A0A4R5NKV0</accession>
<comment type="catalytic activity">
    <reaction evidence="1 7">
        <text>7,8-dihydroneopterin = 6-hydroxymethyl-7,8-dihydropterin + glycolaldehyde</text>
        <dbReference type="Rhea" id="RHEA:10540"/>
        <dbReference type="ChEBI" id="CHEBI:17001"/>
        <dbReference type="ChEBI" id="CHEBI:17071"/>
        <dbReference type="ChEBI" id="CHEBI:44841"/>
        <dbReference type="EC" id="4.1.2.25"/>
    </reaction>
</comment>
<proteinExistence type="inferred from homology"/>
<evidence type="ECO:0000256" key="7">
    <source>
        <dbReference type="RuleBase" id="RU362079"/>
    </source>
</evidence>
<dbReference type="GO" id="GO:0046654">
    <property type="term" value="P:tetrahydrofolate biosynthetic process"/>
    <property type="evidence" value="ECO:0007669"/>
    <property type="project" value="UniProtKB-UniRule"/>
</dbReference>
<dbReference type="Gene3D" id="3.30.1130.10">
    <property type="match status" value="1"/>
</dbReference>
<dbReference type="InterPro" id="IPR043133">
    <property type="entry name" value="GTP-CH-I_C/QueF"/>
</dbReference>
<reference evidence="9 10" key="1">
    <citation type="journal article" date="2019" name="Appl. Microbiol. Biotechnol.">
        <title>Uncovering carbohydrate metabolism through a genotype-phenotype association study of 56 lactic acid bacteria genomes.</title>
        <authorList>
            <person name="Buron-Moles G."/>
            <person name="Chailyan A."/>
            <person name="Dolejs I."/>
            <person name="Forster J."/>
            <person name="Miks M.H."/>
        </authorList>
    </citation>
    <scope>NUCLEOTIDE SEQUENCE [LARGE SCALE GENOMIC DNA]</scope>
    <source>
        <strain evidence="9 10">ATCC 4005</strain>
    </source>
</reference>
<dbReference type="GO" id="GO:0046656">
    <property type="term" value="P:folic acid biosynthetic process"/>
    <property type="evidence" value="ECO:0007669"/>
    <property type="project" value="UniProtKB-UniRule"/>
</dbReference>
<name>A0A4R5NKV0_LENBU</name>
<evidence type="ECO:0000256" key="4">
    <source>
        <dbReference type="ARBA" id="ARBA00022909"/>
    </source>
</evidence>
<comment type="caution">
    <text evidence="9">The sequence shown here is derived from an EMBL/GenBank/DDBJ whole genome shotgun (WGS) entry which is preliminary data.</text>
</comment>
<comment type="similarity">
    <text evidence="3 7">Belongs to the DHNA family.</text>
</comment>
<dbReference type="GO" id="GO:0004150">
    <property type="term" value="F:dihydroneopterin aldolase activity"/>
    <property type="evidence" value="ECO:0007669"/>
    <property type="project" value="UniProtKB-UniRule"/>
</dbReference>